<dbReference type="AlphaFoldDB" id="A0A8C1V5W4"/>
<feature type="transmembrane region" description="Helical" evidence="1">
    <location>
        <begin position="102"/>
        <end position="127"/>
    </location>
</feature>
<reference evidence="2" key="1">
    <citation type="submission" date="2025-08" db="UniProtKB">
        <authorList>
            <consortium name="Ensembl"/>
        </authorList>
    </citation>
    <scope>IDENTIFICATION</scope>
</reference>
<feature type="transmembrane region" description="Helical" evidence="1">
    <location>
        <begin position="69"/>
        <end position="90"/>
    </location>
</feature>
<evidence type="ECO:0000313" key="3">
    <source>
        <dbReference type="Proteomes" id="UP000694700"/>
    </source>
</evidence>
<accession>A0A8C1V5W4</accession>
<dbReference type="Pfam" id="PF16311">
    <property type="entry name" value="TMEM100"/>
    <property type="match status" value="1"/>
</dbReference>
<dbReference type="InterPro" id="IPR032536">
    <property type="entry name" value="TMEM100"/>
</dbReference>
<dbReference type="Proteomes" id="UP000694700">
    <property type="component" value="Unplaced"/>
</dbReference>
<keyword evidence="1" id="KW-0812">Transmembrane</keyword>
<evidence type="ECO:0000313" key="2">
    <source>
        <dbReference type="Ensembl" id="ENSCCRP00015045134.1"/>
    </source>
</evidence>
<evidence type="ECO:0000256" key="1">
    <source>
        <dbReference type="SAM" id="Phobius"/>
    </source>
</evidence>
<keyword evidence="1" id="KW-0472">Membrane</keyword>
<proteinExistence type="predicted"/>
<evidence type="ECO:0008006" key="4">
    <source>
        <dbReference type="Google" id="ProtNLM"/>
    </source>
</evidence>
<protein>
    <recommendedName>
        <fullName evidence="4">Transmembrane protein 100</fullName>
    </recommendedName>
</protein>
<sequence length="160" mass="17445">MRRTITEETGTLERSLMMATTADLLADSNPSQTVKYDPKSETVMLPNGLVSVAGVTVVTGGAELSCGSCMLAFGVWGTLVGLSVVSVGLWDHLEYKMSGLSHLLALGLVLLLSSLSLVAMIFLLRFLMKKRRMISRRQRAEVNLVLVNEYAEVVLKRVTV</sequence>
<name>A0A8C1V5W4_CYPCA</name>
<keyword evidence="1" id="KW-1133">Transmembrane helix</keyword>
<organism evidence="2 3">
    <name type="scientific">Cyprinus carpio</name>
    <name type="common">Common carp</name>
    <dbReference type="NCBI Taxonomy" id="7962"/>
    <lineage>
        <taxon>Eukaryota</taxon>
        <taxon>Metazoa</taxon>
        <taxon>Chordata</taxon>
        <taxon>Craniata</taxon>
        <taxon>Vertebrata</taxon>
        <taxon>Euteleostomi</taxon>
        <taxon>Actinopterygii</taxon>
        <taxon>Neopterygii</taxon>
        <taxon>Teleostei</taxon>
        <taxon>Ostariophysi</taxon>
        <taxon>Cypriniformes</taxon>
        <taxon>Cyprinidae</taxon>
        <taxon>Cyprininae</taxon>
        <taxon>Cyprinus</taxon>
    </lineage>
</organism>
<dbReference type="Ensembl" id="ENSCCRT00015046657.1">
    <property type="protein sequence ID" value="ENSCCRP00015045134.1"/>
    <property type="gene ID" value="ENSCCRG00015018740.1"/>
</dbReference>